<sequence>MIKEQSKLYGLDHLRALAILLVLGFHYQLGYFGFPEWTTQFNQFGWTGVDLFFVLSGFLISSQLFAQIKKGKSISLKEFFLKRFFRIIPIYFVVVAIYFCVPFFREKEALPPLWKFLTFTQNFGLDAVNFGTFSHAWSLCVEEHFYLFLPLILILLQTVQLFKKGYWVLIILFAAGFAARLYSWHQEYLPTVAGESSLASWIRFVYYPTYNRLDGLLVGVSIAAIYQYLPNTWNKISAYGNQILLVGLVLLTIAYFFCSDLSTYTTSIVGFPFISIGYGFLVTGAICPTSILYKWNSKVTTLIATLSYGIYLSHKGVIHMAQEIFSDWGIDKNGNVMFLICIAFCFLVPWLLHLAIEKPFMKLRDVVLKNGKTVSNVFPGQAVYGKFKK</sequence>
<dbReference type="GO" id="GO:0016020">
    <property type="term" value="C:membrane"/>
    <property type="evidence" value="ECO:0007669"/>
    <property type="project" value="TreeGrafter"/>
</dbReference>
<keyword evidence="4" id="KW-1185">Reference proteome</keyword>
<feature type="transmembrane region" description="Helical" evidence="1">
    <location>
        <begin position="165"/>
        <end position="182"/>
    </location>
</feature>
<evidence type="ECO:0000256" key="1">
    <source>
        <dbReference type="SAM" id="Phobius"/>
    </source>
</evidence>
<keyword evidence="3" id="KW-0012">Acyltransferase</keyword>
<evidence type="ECO:0000259" key="2">
    <source>
        <dbReference type="Pfam" id="PF01757"/>
    </source>
</evidence>
<dbReference type="InterPro" id="IPR050879">
    <property type="entry name" value="Acyltransferase_3"/>
</dbReference>
<protein>
    <submittedName>
        <fullName evidence="3">Acyltransferase</fullName>
    </submittedName>
</protein>
<feature type="transmembrane region" description="Helical" evidence="1">
    <location>
        <begin position="136"/>
        <end position="156"/>
    </location>
</feature>
<feature type="transmembrane region" description="Helical" evidence="1">
    <location>
        <begin position="87"/>
        <end position="104"/>
    </location>
</feature>
<keyword evidence="3" id="KW-0808">Transferase</keyword>
<dbReference type="PANTHER" id="PTHR23028:SF53">
    <property type="entry name" value="ACYL_TRANSF_3 DOMAIN-CONTAINING PROTEIN"/>
    <property type="match status" value="1"/>
</dbReference>
<organism evidence="3 4">
    <name type="scientific">Lacibacter sediminis</name>
    <dbReference type="NCBI Taxonomy" id="2760713"/>
    <lineage>
        <taxon>Bacteria</taxon>
        <taxon>Pseudomonadati</taxon>
        <taxon>Bacteroidota</taxon>
        <taxon>Chitinophagia</taxon>
        <taxon>Chitinophagales</taxon>
        <taxon>Chitinophagaceae</taxon>
        <taxon>Lacibacter</taxon>
    </lineage>
</organism>
<feature type="transmembrane region" description="Helical" evidence="1">
    <location>
        <begin position="12"/>
        <end position="32"/>
    </location>
</feature>
<name>A0A7G5XGD5_9BACT</name>
<gene>
    <name evidence="3" type="ORF">H4075_21175</name>
</gene>
<dbReference type="RefSeq" id="WP_182802825.1">
    <property type="nucleotide sequence ID" value="NZ_CP060007.1"/>
</dbReference>
<dbReference type="KEGG" id="lacs:H4075_21175"/>
<feature type="domain" description="Acyltransferase 3" evidence="2">
    <location>
        <begin position="9"/>
        <end position="353"/>
    </location>
</feature>
<proteinExistence type="predicted"/>
<keyword evidence="1" id="KW-1133">Transmembrane helix</keyword>
<evidence type="ECO:0000313" key="4">
    <source>
        <dbReference type="Proteomes" id="UP000515344"/>
    </source>
</evidence>
<accession>A0A7G5XGD5</accession>
<keyword evidence="1" id="KW-0472">Membrane</keyword>
<dbReference type="PANTHER" id="PTHR23028">
    <property type="entry name" value="ACETYLTRANSFERASE"/>
    <property type="match status" value="1"/>
</dbReference>
<dbReference type="GO" id="GO:0009103">
    <property type="term" value="P:lipopolysaccharide biosynthetic process"/>
    <property type="evidence" value="ECO:0007669"/>
    <property type="project" value="TreeGrafter"/>
</dbReference>
<feature type="transmembrane region" description="Helical" evidence="1">
    <location>
        <begin position="236"/>
        <end position="257"/>
    </location>
</feature>
<keyword evidence="1" id="KW-0812">Transmembrane</keyword>
<feature type="transmembrane region" description="Helical" evidence="1">
    <location>
        <begin position="336"/>
        <end position="356"/>
    </location>
</feature>
<feature type="transmembrane region" description="Helical" evidence="1">
    <location>
        <begin position="269"/>
        <end position="293"/>
    </location>
</feature>
<dbReference type="Pfam" id="PF01757">
    <property type="entry name" value="Acyl_transf_3"/>
    <property type="match status" value="1"/>
</dbReference>
<dbReference type="Proteomes" id="UP000515344">
    <property type="component" value="Chromosome"/>
</dbReference>
<evidence type="ECO:0000313" key="3">
    <source>
        <dbReference type="EMBL" id="QNA44538.1"/>
    </source>
</evidence>
<dbReference type="EMBL" id="CP060007">
    <property type="protein sequence ID" value="QNA44538.1"/>
    <property type="molecule type" value="Genomic_DNA"/>
</dbReference>
<dbReference type="InterPro" id="IPR002656">
    <property type="entry name" value="Acyl_transf_3_dom"/>
</dbReference>
<dbReference type="GO" id="GO:0016747">
    <property type="term" value="F:acyltransferase activity, transferring groups other than amino-acyl groups"/>
    <property type="evidence" value="ECO:0007669"/>
    <property type="project" value="InterPro"/>
</dbReference>
<dbReference type="AlphaFoldDB" id="A0A7G5XGD5"/>
<feature type="transmembrane region" description="Helical" evidence="1">
    <location>
        <begin position="44"/>
        <end position="66"/>
    </location>
</feature>
<reference evidence="4" key="1">
    <citation type="submission" date="2020-08" db="EMBL/GenBank/DDBJ databases">
        <title>Lacibacter sp. S13-6-6 genome sequencing.</title>
        <authorList>
            <person name="Jin L."/>
        </authorList>
    </citation>
    <scope>NUCLEOTIDE SEQUENCE [LARGE SCALE GENOMIC DNA]</scope>
    <source>
        <strain evidence="4">S13-6-6</strain>
    </source>
</reference>